<evidence type="ECO:0000313" key="4">
    <source>
        <dbReference type="EMBL" id="EAR95367.2"/>
    </source>
</evidence>
<feature type="compositionally biased region" description="Polar residues" evidence="2">
    <location>
        <begin position="30"/>
        <end position="57"/>
    </location>
</feature>
<dbReference type="Proteomes" id="UP000009168">
    <property type="component" value="Unassembled WGS sequence"/>
</dbReference>
<evidence type="ECO:0000256" key="1">
    <source>
        <dbReference type="SAM" id="Coils"/>
    </source>
</evidence>
<evidence type="ECO:0000259" key="3">
    <source>
        <dbReference type="PROSITE" id="PS50042"/>
    </source>
</evidence>
<dbReference type="GO" id="GO:0005952">
    <property type="term" value="C:cAMP-dependent protein kinase complex"/>
    <property type="evidence" value="ECO:0007669"/>
    <property type="project" value="InterPro"/>
</dbReference>
<reference evidence="5" key="1">
    <citation type="journal article" date="2006" name="PLoS Biol.">
        <title>Macronuclear genome sequence of the ciliate Tetrahymena thermophila, a model eukaryote.</title>
        <authorList>
            <person name="Eisen J.A."/>
            <person name="Coyne R.S."/>
            <person name="Wu M."/>
            <person name="Wu D."/>
            <person name="Thiagarajan M."/>
            <person name="Wortman J.R."/>
            <person name="Badger J.H."/>
            <person name="Ren Q."/>
            <person name="Amedeo P."/>
            <person name="Jones K.M."/>
            <person name="Tallon L.J."/>
            <person name="Delcher A.L."/>
            <person name="Salzberg S.L."/>
            <person name="Silva J.C."/>
            <person name="Haas B.J."/>
            <person name="Majoros W.H."/>
            <person name="Farzad M."/>
            <person name="Carlton J.M."/>
            <person name="Smith R.K. Jr."/>
            <person name="Garg J."/>
            <person name="Pearlman R.E."/>
            <person name="Karrer K.M."/>
            <person name="Sun L."/>
            <person name="Manning G."/>
            <person name="Elde N.C."/>
            <person name="Turkewitz A.P."/>
            <person name="Asai D.J."/>
            <person name="Wilkes D.E."/>
            <person name="Wang Y."/>
            <person name="Cai H."/>
            <person name="Collins K."/>
            <person name="Stewart B.A."/>
            <person name="Lee S.R."/>
            <person name="Wilamowska K."/>
            <person name="Weinberg Z."/>
            <person name="Ruzzo W.L."/>
            <person name="Wloga D."/>
            <person name="Gaertig J."/>
            <person name="Frankel J."/>
            <person name="Tsao C.-C."/>
            <person name="Gorovsky M.A."/>
            <person name="Keeling P.J."/>
            <person name="Waller R.F."/>
            <person name="Patron N.J."/>
            <person name="Cherry J.M."/>
            <person name="Stover N.A."/>
            <person name="Krieger C.J."/>
            <person name="del Toro C."/>
            <person name="Ryder H.F."/>
            <person name="Williamson S.C."/>
            <person name="Barbeau R.A."/>
            <person name="Hamilton E.P."/>
            <person name="Orias E."/>
        </authorList>
    </citation>
    <scope>NUCLEOTIDE SEQUENCE [LARGE SCALE GENOMIC DNA]</scope>
    <source>
        <strain evidence="5">SB210</strain>
    </source>
</reference>
<dbReference type="PANTHER" id="PTHR11635">
    <property type="entry name" value="CAMP-DEPENDENT PROTEIN KINASE REGULATORY CHAIN"/>
    <property type="match status" value="1"/>
</dbReference>
<feature type="domain" description="Cyclic nucleotide-binding" evidence="3">
    <location>
        <begin position="353"/>
        <end position="395"/>
    </location>
</feature>
<feature type="region of interest" description="Disordered" evidence="2">
    <location>
        <begin position="1304"/>
        <end position="1331"/>
    </location>
</feature>
<feature type="compositionally biased region" description="Low complexity" evidence="2">
    <location>
        <begin position="1304"/>
        <end position="1313"/>
    </location>
</feature>
<organism evidence="4 5">
    <name type="scientific">Tetrahymena thermophila (strain SB210)</name>
    <dbReference type="NCBI Taxonomy" id="312017"/>
    <lineage>
        <taxon>Eukaryota</taxon>
        <taxon>Sar</taxon>
        <taxon>Alveolata</taxon>
        <taxon>Ciliophora</taxon>
        <taxon>Intramacronucleata</taxon>
        <taxon>Oligohymenophorea</taxon>
        <taxon>Hymenostomatida</taxon>
        <taxon>Tetrahymenina</taxon>
        <taxon>Tetrahymenidae</taxon>
        <taxon>Tetrahymena</taxon>
    </lineage>
</organism>
<dbReference type="KEGG" id="tet:TTHERM_00075720"/>
<dbReference type="GO" id="GO:0030552">
    <property type="term" value="F:cAMP binding"/>
    <property type="evidence" value="ECO:0007669"/>
    <property type="project" value="TreeGrafter"/>
</dbReference>
<evidence type="ECO:0000256" key="2">
    <source>
        <dbReference type="SAM" id="MobiDB-lite"/>
    </source>
</evidence>
<feature type="region of interest" description="Disordered" evidence="2">
    <location>
        <begin position="30"/>
        <end position="63"/>
    </location>
</feature>
<evidence type="ECO:0000313" key="5">
    <source>
        <dbReference type="Proteomes" id="UP000009168"/>
    </source>
</evidence>
<dbReference type="InterPro" id="IPR000595">
    <property type="entry name" value="cNMP-bd_dom"/>
</dbReference>
<gene>
    <name evidence="4" type="ORF">TTHERM_00075720</name>
</gene>
<feature type="coiled-coil region" evidence="1">
    <location>
        <begin position="642"/>
        <end position="706"/>
    </location>
</feature>
<dbReference type="InterPro" id="IPR018490">
    <property type="entry name" value="cNMP-bd_dom_sf"/>
</dbReference>
<proteinExistence type="predicted"/>
<dbReference type="GeneID" id="7842829"/>
<feature type="region of interest" description="Disordered" evidence="2">
    <location>
        <begin position="809"/>
        <end position="832"/>
    </location>
</feature>
<accession>Q23G93</accession>
<dbReference type="SUPFAM" id="SSF51206">
    <property type="entry name" value="cAMP-binding domain-like"/>
    <property type="match status" value="2"/>
</dbReference>
<keyword evidence="5" id="KW-1185">Reference proteome</keyword>
<dbReference type="GO" id="GO:0034236">
    <property type="term" value="F:protein kinase A catalytic subunit binding"/>
    <property type="evidence" value="ECO:0007669"/>
    <property type="project" value="TreeGrafter"/>
</dbReference>
<sequence length="1450" mass="169790">MFIQNEVVNEELDIIFSRTRHQIKEQLNRNAVNNQSPQLNSNLEGFGQEKNTQNNDQTKADQNEKVNNLQKKLNNIQKAQSTTLNRKLNAIIQSEKVDFKREEDTEILLGAINNQQKSLYEAKLAVMAFQQLDFFAKKQIFQVNDSMTEIINASIKVHSFSKYSCIQEHGQQSNFIYIILRGQAAVLRVEPTKKRHSISLLSIKEKSKKQLETQNLIKHKQDLNISLTQTHENQHKNEQEIFKSSLHSIDEQHHSHSHQNMSDKEKFIEYRIQHELIKYFQNLNKDIIKKNYSNGQAKKEALAKYMSKTDLIQTFKQKVESIKESDNIYQQLNSQDKDHIQLNYPHHHLTYILNVGDYFCEESLIYKTHSNGNIISLDDDCLVISLSRDGFENIVKSYYLKIVSSRLNFLKQYKFFDCIAERDILNIIPEIKELSLGKNSLLFKEGDPTDEIFFLYSGQLELQKNYSVQELNQIIVDYKNELRGKFAENNNKFYIDISNNVNQKRKHINPVDKIIQNCQGISVKRTNKDKTNLNLLSIARDNFRNMRLVTLYQYTPGSFCGDKELFEEITVRQNRVVVVSHQAIILSITAQLLLNVLKLNKTYDMMVAESQKKDEFYMQRTIDYILLNQNFNKKKSLGTSELMEIINQRKKINIKMKEEEEKQEEQIQQEENKADLKIYEVKQKKLETKNKTKQAHKNQVEEENLDQLQLNQKENIHSEYAQQQQNKADYKEIFDKDDFEGMDNLNKSLVKRMNILKQGDSIFDSTMPKHMKEIIIKKIKQLRHLTPASVKGVIAKVLNEDKKIRSVSIQNKNQQNNQQQSHSPKHQKNYQRPKTVLINSSQETEQSFTEFNENLHQQIQKSARKNYQDQNLSKSLILISKQDHGLFSLEKQQTDQDELIKQLANNPIKQIFKSYQKGKKNFKQIFLQSIENKQQRRDSIQMLKKGIKIEAIMREKREKEFQEYMNEELEDKRIKVLKRKPEENKLQSNENQKNQIEDQKVYRKDQNKLELNRQNIKINRNFSANYIQKGNILNENKSFTQERSISPTAALSKFSSARFQAIQAAQSNNFVGTILSQEGNLAKQNILQGQIQGIQNNKDKTSIRESILSHFTEKNTQGSFQSFPETQFMTERNDTEYQLQDIKRFNSEQAKSQISQFCQTTQYNEQSNLKNDDILVKDFLTERDIPQTKKQIQLANAQMSQKNTQSSLKDFIQHQTSSRKLAQFSQMKKMNNNYRKLHDQSIDAIKEDYFVNQTPNNKCQHPNLLITLGDYEENKLIFNKVEQKNINQLDKIKQLIQQNKKLNLNNSNTNNQNRFQSSATGFKKDASNNQTNNYKNRSFIVTDFQPNNNSVYGLTSSKGHRKLLQTTSLCKDKLQNNINEVLSPKTNPITYSTLSTKITSRLAQNNTPKETNIHKINLEKSKQRQINIPISMGIRRKCLSQNQCEFSSAY</sequence>
<dbReference type="Gene3D" id="2.60.120.10">
    <property type="entry name" value="Jelly Rolls"/>
    <property type="match status" value="2"/>
</dbReference>
<dbReference type="PROSITE" id="PS50042">
    <property type="entry name" value="CNMP_BINDING_3"/>
    <property type="match status" value="2"/>
</dbReference>
<dbReference type="InterPro" id="IPR050503">
    <property type="entry name" value="cAMP-dep_PK_reg_su-like"/>
</dbReference>
<keyword evidence="1" id="KW-0175">Coiled coil</keyword>
<feature type="compositionally biased region" description="Low complexity" evidence="2">
    <location>
        <begin position="810"/>
        <end position="822"/>
    </location>
</feature>
<dbReference type="GO" id="GO:0004862">
    <property type="term" value="F:cAMP-dependent protein kinase inhibitor activity"/>
    <property type="evidence" value="ECO:0007669"/>
    <property type="project" value="TreeGrafter"/>
</dbReference>
<dbReference type="EMBL" id="GG662704">
    <property type="protein sequence ID" value="EAR95367.2"/>
    <property type="molecule type" value="Genomic_DNA"/>
</dbReference>
<dbReference type="InterPro" id="IPR014710">
    <property type="entry name" value="RmlC-like_jellyroll"/>
</dbReference>
<dbReference type="GO" id="GO:0005829">
    <property type="term" value="C:cytosol"/>
    <property type="evidence" value="ECO:0007669"/>
    <property type="project" value="TreeGrafter"/>
</dbReference>
<dbReference type="InParanoid" id="Q23G93"/>
<name>Q23G93_TETTS</name>
<dbReference type="HOGENOM" id="CLU_249476_0_0_1"/>
<feature type="domain" description="Cyclic nucleotide-binding" evidence="3">
    <location>
        <begin position="415"/>
        <end position="462"/>
    </location>
</feature>
<dbReference type="PANTHER" id="PTHR11635:SF152">
    <property type="entry name" value="CAMP-DEPENDENT PROTEIN KINASE TYPE I REGULATORY SUBUNIT-RELATED"/>
    <property type="match status" value="1"/>
</dbReference>
<protein>
    <recommendedName>
        <fullName evidence="3">Cyclic nucleotide-binding domain-containing protein</fullName>
    </recommendedName>
</protein>
<dbReference type="RefSeq" id="XP_001015612.2">
    <property type="nucleotide sequence ID" value="XM_001015612.2"/>
</dbReference>